<dbReference type="EMBL" id="VIVQ01000001">
    <property type="protein sequence ID" value="TWE11896.1"/>
    <property type="molecule type" value="Genomic_DNA"/>
</dbReference>
<dbReference type="InterPro" id="IPR014284">
    <property type="entry name" value="RNA_pol_sigma-70_dom"/>
</dbReference>
<evidence type="ECO:0000313" key="8">
    <source>
        <dbReference type="EMBL" id="TWE11896.1"/>
    </source>
</evidence>
<dbReference type="Gene3D" id="1.10.10.10">
    <property type="entry name" value="Winged helix-like DNA-binding domain superfamily/Winged helix DNA-binding domain"/>
    <property type="match status" value="1"/>
</dbReference>
<dbReference type="PANTHER" id="PTHR43133">
    <property type="entry name" value="RNA POLYMERASE ECF-TYPE SIGMA FACTO"/>
    <property type="match status" value="1"/>
</dbReference>
<evidence type="ECO:0000256" key="1">
    <source>
        <dbReference type="ARBA" id="ARBA00010641"/>
    </source>
</evidence>
<dbReference type="InterPro" id="IPR013325">
    <property type="entry name" value="RNA_pol_sigma_r2"/>
</dbReference>
<keyword evidence="4" id="KW-0238">DNA-binding</keyword>
<evidence type="ECO:0000259" key="6">
    <source>
        <dbReference type="Pfam" id="PF04542"/>
    </source>
</evidence>
<feature type="domain" description="RNA polymerase sigma-70 region 2" evidence="6">
    <location>
        <begin position="61"/>
        <end position="124"/>
    </location>
</feature>
<evidence type="ECO:0000256" key="5">
    <source>
        <dbReference type="ARBA" id="ARBA00023163"/>
    </source>
</evidence>
<evidence type="ECO:0000256" key="2">
    <source>
        <dbReference type="ARBA" id="ARBA00023015"/>
    </source>
</evidence>
<dbReference type="InterPro" id="IPR039425">
    <property type="entry name" value="RNA_pol_sigma-70-like"/>
</dbReference>
<comment type="similarity">
    <text evidence="1">Belongs to the sigma-70 factor family. ECF subfamily.</text>
</comment>
<dbReference type="Gene3D" id="1.10.1740.10">
    <property type="match status" value="1"/>
</dbReference>
<dbReference type="NCBIfam" id="NF007230">
    <property type="entry name" value="PRK09648.1"/>
    <property type="match status" value="1"/>
</dbReference>
<gene>
    <name evidence="8" type="ORF">BKA23_0689</name>
</gene>
<comment type="caution">
    <text evidence="8">The sequence shown here is derived from an EMBL/GenBank/DDBJ whole genome shotgun (WGS) entry which is preliminary data.</text>
</comment>
<keyword evidence="5" id="KW-0804">Transcription</keyword>
<dbReference type="NCBIfam" id="TIGR02937">
    <property type="entry name" value="sigma70-ECF"/>
    <property type="match status" value="1"/>
</dbReference>
<evidence type="ECO:0000313" key="9">
    <source>
        <dbReference type="Proteomes" id="UP000318297"/>
    </source>
</evidence>
<dbReference type="GO" id="GO:0016987">
    <property type="term" value="F:sigma factor activity"/>
    <property type="evidence" value="ECO:0007669"/>
    <property type="project" value="UniProtKB-KW"/>
</dbReference>
<feature type="domain" description="RNA polymerase sigma-70 region 4" evidence="7">
    <location>
        <begin position="165"/>
        <end position="213"/>
    </location>
</feature>
<reference evidence="8 9" key="1">
    <citation type="submission" date="2019-06" db="EMBL/GenBank/DDBJ databases">
        <title>Sequencing the genomes of 1000 actinobacteria strains.</title>
        <authorList>
            <person name="Klenk H.-P."/>
        </authorList>
    </citation>
    <scope>NUCLEOTIDE SEQUENCE [LARGE SCALE GENOMIC DNA]</scope>
    <source>
        <strain evidence="8 9">DSM 19560</strain>
    </source>
</reference>
<proteinExistence type="inferred from homology"/>
<evidence type="ECO:0000256" key="4">
    <source>
        <dbReference type="ARBA" id="ARBA00023125"/>
    </source>
</evidence>
<dbReference type="Proteomes" id="UP000318297">
    <property type="component" value="Unassembled WGS sequence"/>
</dbReference>
<dbReference type="GO" id="GO:0006352">
    <property type="term" value="P:DNA-templated transcription initiation"/>
    <property type="evidence" value="ECO:0007669"/>
    <property type="project" value="InterPro"/>
</dbReference>
<dbReference type="InterPro" id="IPR013324">
    <property type="entry name" value="RNA_pol_sigma_r3/r4-like"/>
</dbReference>
<organism evidence="8 9">
    <name type="scientific">Rudaeicoccus suwonensis</name>
    <dbReference type="NCBI Taxonomy" id="657409"/>
    <lineage>
        <taxon>Bacteria</taxon>
        <taxon>Bacillati</taxon>
        <taxon>Actinomycetota</taxon>
        <taxon>Actinomycetes</taxon>
        <taxon>Micrococcales</taxon>
        <taxon>Dermacoccaceae</taxon>
        <taxon>Rudaeicoccus</taxon>
    </lineage>
</organism>
<dbReference type="PANTHER" id="PTHR43133:SF58">
    <property type="entry name" value="ECF RNA POLYMERASE SIGMA FACTOR SIGD"/>
    <property type="match status" value="1"/>
</dbReference>
<name>A0A561E8H7_9MICO</name>
<dbReference type="GO" id="GO:0003677">
    <property type="term" value="F:DNA binding"/>
    <property type="evidence" value="ECO:0007669"/>
    <property type="project" value="UniProtKB-KW"/>
</dbReference>
<dbReference type="InterPro" id="IPR036388">
    <property type="entry name" value="WH-like_DNA-bd_sf"/>
</dbReference>
<dbReference type="InterPro" id="IPR007630">
    <property type="entry name" value="RNA_pol_sigma70_r4"/>
</dbReference>
<accession>A0A561E8H7</accession>
<dbReference type="CDD" id="cd06171">
    <property type="entry name" value="Sigma70_r4"/>
    <property type="match status" value="1"/>
</dbReference>
<keyword evidence="3" id="KW-0731">Sigma factor</keyword>
<dbReference type="Pfam" id="PF04542">
    <property type="entry name" value="Sigma70_r2"/>
    <property type="match status" value="1"/>
</dbReference>
<dbReference type="InterPro" id="IPR007627">
    <property type="entry name" value="RNA_pol_sigma70_r2"/>
</dbReference>
<sequence length="223" mass="23716">MSSGSWRSAADRSDLSDFSEPDYVTFSGPPAMSESEAHTPMRDLAAAARDGDAAATNELMAAVHQLAVRYARGKLGRFPAAVDAAADAAQEVCVAVLTALPRYADRGAPFEAFVYRIAANKVADVQRGIIRRPTPTDDLPESVDEAPGPEATALASDRADRIWSLLAQLSDQHREILTLRVAVGMTADETADALGMTSGAVRVAQHRALARLRGILGDSKEEL</sequence>
<keyword evidence="2" id="KW-0805">Transcription regulation</keyword>
<keyword evidence="9" id="KW-1185">Reference proteome</keyword>
<dbReference type="SUPFAM" id="SSF88659">
    <property type="entry name" value="Sigma3 and sigma4 domains of RNA polymerase sigma factors"/>
    <property type="match status" value="1"/>
</dbReference>
<dbReference type="AlphaFoldDB" id="A0A561E8H7"/>
<evidence type="ECO:0000256" key="3">
    <source>
        <dbReference type="ARBA" id="ARBA00023082"/>
    </source>
</evidence>
<dbReference type="Pfam" id="PF04545">
    <property type="entry name" value="Sigma70_r4"/>
    <property type="match status" value="1"/>
</dbReference>
<protein>
    <submittedName>
        <fullName evidence="8">RNA polymerase sigma-70 factor (ECF subfamily)</fullName>
    </submittedName>
</protein>
<dbReference type="SUPFAM" id="SSF88946">
    <property type="entry name" value="Sigma2 domain of RNA polymerase sigma factors"/>
    <property type="match status" value="1"/>
</dbReference>
<evidence type="ECO:0000259" key="7">
    <source>
        <dbReference type="Pfam" id="PF04545"/>
    </source>
</evidence>